<sequence>MEPSALATVPFPRDSDFVSRDTLLDRIRDKSLVLGSRIALVGLGGYRKKNKRTLQKNRYLKK</sequence>
<organism evidence="1 2">
    <name type="scientific">Penicillium antarcticum</name>
    <dbReference type="NCBI Taxonomy" id="416450"/>
    <lineage>
        <taxon>Eukaryota</taxon>
        <taxon>Fungi</taxon>
        <taxon>Dikarya</taxon>
        <taxon>Ascomycota</taxon>
        <taxon>Pezizomycotina</taxon>
        <taxon>Eurotiomycetes</taxon>
        <taxon>Eurotiomycetidae</taxon>
        <taxon>Eurotiales</taxon>
        <taxon>Aspergillaceae</taxon>
        <taxon>Penicillium</taxon>
    </lineage>
</organism>
<dbReference type="Proteomes" id="UP000191672">
    <property type="component" value="Unassembled WGS sequence"/>
</dbReference>
<dbReference type="AlphaFoldDB" id="A0A1V6PFI8"/>
<protein>
    <submittedName>
        <fullName evidence="1">Uncharacterized protein</fullName>
    </submittedName>
</protein>
<keyword evidence="2" id="KW-1185">Reference proteome</keyword>
<gene>
    <name evidence="1" type="ORF">PENANT_c146G08000</name>
</gene>
<proteinExistence type="predicted"/>
<evidence type="ECO:0000313" key="2">
    <source>
        <dbReference type="Proteomes" id="UP000191672"/>
    </source>
</evidence>
<dbReference type="STRING" id="416450.A0A1V6PFI8"/>
<evidence type="ECO:0000313" key="1">
    <source>
        <dbReference type="EMBL" id="OQD75850.1"/>
    </source>
</evidence>
<reference evidence="2" key="1">
    <citation type="journal article" date="2017" name="Nat. Microbiol.">
        <title>Global analysis of biosynthetic gene clusters reveals vast potential of secondary metabolite production in Penicillium species.</title>
        <authorList>
            <person name="Nielsen J.C."/>
            <person name="Grijseels S."/>
            <person name="Prigent S."/>
            <person name="Ji B."/>
            <person name="Dainat J."/>
            <person name="Nielsen K.F."/>
            <person name="Frisvad J.C."/>
            <person name="Workman M."/>
            <person name="Nielsen J."/>
        </authorList>
    </citation>
    <scope>NUCLEOTIDE SEQUENCE [LARGE SCALE GENOMIC DNA]</scope>
    <source>
        <strain evidence="2">IBT 31811</strain>
    </source>
</reference>
<dbReference type="EMBL" id="MDYN01000146">
    <property type="protein sequence ID" value="OQD75850.1"/>
    <property type="molecule type" value="Genomic_DNA"/>
</dbReference>
<name>A0A1V6PFI8_9EURO</name>
<accession>A0A1V6PFI8</accession>
<comment type="caution">
    <text evidence="1">The sequence shown here is derived from an EMBL/GenBank/DDBJ whole genome shotgun (WGS) entry which is preliminary data.</text>
</comment>